<feature type="transmembrane region" description="Helical" evidence="11">
    <location>
        <begin position="98"/>
        <end position="119"/>
    </location>
</feature>
<keyword evidence="6" id="KW-0805">Transcription regulation</keyword>
<sequence>MNEKDFAELAAGAALHALSPEDRAVFEAAREQHPEWEHHVSTDAATAALLADQVVEVAPPPDLRAALLAQIAATAQPEAELAPAGATAVKARRWGARAWFALAASLALLVGVGWGAVFVGDMLATPASVVALNQIESAPDAQSETVALADGGEATAHWSESVGKTVLVTDGLPEISDDQTYELWFVRDGSAIPAGLFASDDGTATALLDGAVESGDVIAVTIEPAGGSPTGQPTSDPILAIQTA</sequence>
<dbReference type="InterPro" id="IPR051474">
    <property type="entry name" value="Anti-sigma-K/W_factor"/>
</dbReference>
<evidence type="ECO:0000256" key="9">
    <source>
        <dbReference type="ARBA" id="ARBA00029829"/>
    </source>
</evidence>
<evidence type="ECO:0000256" key="3">
    <source>
        <dbReference type="ARBA" id="ARBA00022475"/>
    </source>
</evidence>
<name>A0ABN2H1I6_9MICO</name>
<evidence type="ECO:0000256" key="11">
    <source>
        <dbReference type="SAM" id="Phobius"/>
    </source>
</evidence>
<evidence type="ECO:0000256" key="6">
    <source>
        <dbReference type="ARBA" id="ARBA00023015"/>
    </source>
</evidence>
<reference evidence="13 14" key="1">
    <citation type="journal article" date="2019" name="Int. J. Syst. Evol. Microbiol.">
        <title>The Global Catalogue of Microorganisms (GCM) 10K type strain sequencing project: providing services to taxonomists for standard genome sequencing and annotation.</title>
        <authorList>
            <consortium name="The Broad Institute Genomics Platform"/>
            <consortium name="The Broad Institute Genome Sequencing Center for Infectious Disease"/>
            <person name="Wu L."/>
            <person name="Ma J."/>
        </authorList>
    </citation>
    <scope>NUCLEOTIDE SEQUENCE [LARGE SCALE GENOMIC DNA]</scope>
    <source>
        <strain evidence="13 14">JCM 15575</strain>
    </source>
</reference>
<feature type="domain" description="Anti-sigma K factor RskA C-terminal" evidence="12">
    <location>
        <begin position="101"/>
        <end position="237"/>
    </location>
</feature>
<comment type="caution">
    <text evidence="13">The sequence shown here is derived from an EMBL/GenBank/DDBJ whole genome shotgun (WGS) entry which is preliminary data.</text>
</comment>
<keyword evidence="14" id="KW-1185">Reference proteome</keyword>
<proteinExistence type="predicted"/>
<keyword evidence="4 11" id="KW-0812">Transmembrane</keyword>
<dbReference type="Proteomes" id="UP001500596">
    <property type="component" value="Unassembled WGS sequence"/>
</dbReference>
<dbReference type="PANTHER" id="PTHR37461">
    <property type="entry name" value="ANTI-SIGMA-K FACTOR RSKA"/>
    <property type="match status" value="1"/>
</dbReference>
<evidence type="ECO:0000256" key="2">
    <source>
        <dbReference type="ARBA" id="ARBA00004236"/>
    </source>
</evidence>
<evidence type="ECO:0000256" key="10">
    <source>
        <dbReference type="ARBA" id="ARBA00030803"/>
    </source>
</evidence>
<dbReference type="Pfam" id="PF10099">
    <property type="entry name" value="RskA_C"/>
    <property type="match status" value="1"/>
</dbReference>
<organism evidence="13 14">
    <name type="scientific">Microbacterium lacus</name>
    <dbReference type="NCBI Taxonomy" id="415217"/>
    <lineage>
        <taxon>Bacteria</taxon>
        <taxon>Bacillati</taxon>
        <taxon>Actinomycetota</taxon>
        <taxon>Actinomycetes</taxon>
        <taxon>Micrococcales</taxon>
        <taxon>Microbacteriaceae</taxon>
        <taxon>Microbacterium</taxon>
    </lineage>
</organism>
<protein>
    <recommendedName>
        <fullName evidence="10">Regulator of SigK</fullName>
    </recommendedName>
    <alternativeName>
        <fullName evidence="9">Sigma-K anti-sigma factor RskA</fullName>
    </alternativeName>
</protein>
<comment type="subcellular location">
    <subcellularLocation>
        <location evidence="2">Cell membrane</location>
    </subcellularLocation>
    <subcellularLocation>
        <location evidence="1">Membrane</location>
        <topology evidence="1">Single-pass membrane protein</topology>
    </subcellularLocation>
</comment>
<dbReference type="InterPro" id="IPR018764">
    <property type="entry name" value="RskA_C"/>
</dbReference>
<dbReference type="RefSeq" id="WP_344055170.1">
    <property type="nucleotide sequence ID" value="NZ_BAAAPK010000001.1"/>
</dbReference>
<keyword evidence="7 11" id="KW-0472">Membrane</keyword>
<evidence type="ECO:0000313" key="13">
    <source>
        <dbReference type="EMBL" id="GAA1680425.1"/>
    </source>
</evidence>
<dbReference type="InterPro" id="IPR041916">
    <property type="entry name" value="Anti_sigma_zinc_sf"/>
</dbReference>
<evidence type="ECO:0000256" key="5">
    <source>
        <dbReference type="ARBA" id="ARBA00022989"/>
    </source>
</evidence>
<evidence type="ECO:0000256" key="1">
    <source>
        <dbReference type="ARBA" id="ARBA00004167"/>
    </source>
</evidence>
<evidence type="ECO:0000256" key="4">
    <source>
        <dbReference type="ARBA" id="ARBA00022692"/>
    </source>
</evidence>
<evidence type="ECO:0000259" key="12">
    <source>
        <dbReference type="Pfam" id="PF10099"/>
    </source>
</evidence>
<keyword evidence="3" id="KW-1003">Cell membrane</keyword>
<evidence type="ECO:0000256" key="8">
    <source>
        <dbReference type="ARBA" id="ARBA00023163"/>
    </source>
</evidence>
<keyword evidence="5 11" id="KW-1133">Transmembrane helix</keyword>
<evidence type="ECO:0000313" key="14">
    <source>
        <dbReference type="Proteomes" id="UP001500596"/>
    </source>
</evidence>
<dbReference type="PANTHER" id="PTHR37461:SF1">
    <property type="entry name" value="ANTI-SIGMA-K FACTOR RSKA"/>
    <property type="match status" value="1"/>
</dbReference>
<dbReference type="EMBL" id="BAAAPK010000001">
    <property type="protein sequence ID" value="GAA1680425.1"/>
    <property type="molecule type" value="Genomic_DNA"/>
</dbReference>
<evidence type="ECO:0000256" key="7">
    <source>
        <dbReference type="ARBA" id="ARBA00023136"/>
    </source>
</evidence>
<accession>A0ABN2H1I6</accession>
<gene>
    <name evidence="13" type="ORF">GCM10009807_25520</name>
</gene>
<keyword evidence="8" id="KW-0804">Transcription</keyword>
<dbReference type="Gene3D" id="1.10.10.1320">
    <property type="entry name" value="Anti-sigma factor, zinc-finger domain"/>
    <property type="match status" value="1"/>
</dbReference>